<keyword evidence="2" id="KW-0732">Signal</keyword>
<evidence type="ECO:0000256" key="1">
    <source>
        <dbReference type="SAM" id="MobiDB-lite"/>
    </source>
</evidence>
<accession>A0A1J5N5V2</accession>
<evidence type="ECO:0000256" key="2">
    <source>
        <dbReference type="SAM" id="SignalP"/>
    </source>
</evidence>
<dbReference type="Gene3D" id="3.40.30.10">
    <property type="entry name" value="Glutaredoxin"/>
    <property type="match status" value="1"/>
</dbReference>
<keyword evidence="4" id="KW-1185">Reference proteome</keyword>
<feature type="compositionally biased region" description="Low complexity" evidence="1">
    <location>
        <begin position="34"/>
        <end position="46"/>
    </location>
</feature>
<dbReference type="OrthoDB" id="9800545at2"/>
<reference evidence="3 4" key="1">
    <citation type="submission" date="2015-09" db="EMBL/GenBank/DDBJ databases">
        <title>Genome of Desulfovibrio dechloracetivorans BerOc1, a mercury methylating strain isolated from highly hydrocarbons and metals contaminated coastal sediments.</title>
        <authorList>
            <person name="Goni Urriza M."/>
            <person name="Gassie C."/>
            <person name="Bouchez O."/>
            <person name="Klopp C."/>
            <person name="Ranchou-Peyruse A."/>
            <person name="Remy G."/>
        </authorList>
    </citation>
    <scope>NUCLEOTIDE SEQUENCE [LARGE SCALE GENOMIC DNA]</scope>
    <source>
        <strain evidence="3 4">BerOc1</strain>
    </source>
</reference>
<gene>
    <name evidence="3" type="ORF">BerOc1_02940</name>
</gene>
<organism evidence="3 4">
    <name type="scientific">Pseudodesulfovibrio hydrargyri</name>
    <dbReference type="NCBI Taxonomy" id="2125990"/>
    <lineage>
        <taxon>Bacteria</taxon>
        <taxon>Pseudomonadati</taxon>
        <taxon>Thermodesulfobacteriota</taxon>
        <taxon>Desulfovibrionia</taxon>
        <taxon>Desulfovibrionales</taxon>
        <taxon>Desulfovibrionaceae</taxon>
    </lineage>
</organism>
<evidence type="ECO:0000313" key="3">
    <source>
        <dbReference type="EMBL" id="OIQ50995.1"/>
    </source>
</evidence>
<dbReference type="Proteomes" id="UP000181901">
    <property type="component" value="Unassembled WGS sequence"/>
</dbReference>
<protein>
    <recommendedName>
        <fullName evidence="5">Thioredoxin-like fold domain-containing protein</fullName>
    </recommendedName>
</protein>
<dbReference type="AlphaFoldDB" id="A0A1J5N5V2"/>
<sequence>MRKNLILPTLLIVALALFTGCRQAEGSSPEKDTPAPASAAAQADEAQAPDEPRVPDGCAPEFRALFDNAVVELHGEGTLDVVVVTDPLCWHCRLGDKLLREYPELYGRLRLSFFPRRSFIGSDMAAWVLEDAAGTDRLEKLARYAYDGLKQPKTEDLMEARMLVLAQFAKAFPELLEGTTMEELYVRLQKDHEPHVQESAMLARAAHLPGTPILVAGDKVVLGFGPSVWLKVLGEARMCK</sequence>
<dbReference type="SUPFAM" id="SSF52833">
    <property type="entry name" value="Thioredoxin-like"/>
    <property type="match status" value="1"/>
</dbReference>
<feature type="signal peptide" evidence="2">
    <location>
        <begin position="1"/>
        <end position="24"/>
    </location>
</feature>
<name>A0A1J5N5V2_9BACT</name>
<dbReference type="RefSeq" id="WP_071546383.1">
    <property type="nucleotide sequence ID" value="NZ_LKAQ01000004.1"/>
</dbReference>
<comment type="caution">
    <text evidence="3">The sequence shown here is derived from an EMBL/GenBank/DDBJ whole genome shotgun (WGS) entry which is preliminary data.</text>
</comment>
<evidence type="ECO:0000313" key="4">
    <source>
        <dbReference type="Proteomes" id="UP000181901"/>
    </source>
</evidence>
<evidence type="ECO:0008006" key="5">
    <source>
        <dbReference type="Google" id="ProtNLM"/>
    </source>
</evidence>
<dbReference type="InterPro" id="IPR036249">
    <property type="entry name" value="Thioredoxin-like_sf"/>
</dbReference>
<feature type="region of interest" description="Disordered" evidence="1">
    <location>
        <begin position="25"/>
        <end position="54"/>
    </location>
</feature>
<dbReference type="EMBL" id="LKAQ01000004">
    <property type="protein sequence ID" value="OIQ50995.1"/>
    <property type="molecule type" value="Genomic_DNA"/>
</dbReference>
<proteinExistence type="predicted"/>
<dbReference type="PROSITE" id="PS51257">
    <property type="entry name" value="PROKAR_LIPOPROTEIN"/>
    <property type="match status" value="1"/>
</dbReference>
<feature type="chain" id="PRO_5009635551" description="Thioredoxin-like fold domain-containing protein" evidence="2">
    <location>
        <begin position="25"/>
        <end position="240"/>
    </location>
</feature>